<gene>
    <name evidence="3" type="ORF">FHS57_006066</name>
</gene>
<feature type="chain" id="PRO_5030963457" description="Outer membrane beta-barrel protein" evidence="2">
    <location>
        <begin position="20"/>
        <end position="393"/>
    </location>
</feature>
<dbReference type="AlphaFoldDB" id="A0A7W5ZUZ2"/>
<dbReference type="RefSeq" id="WP_183980108.1">
    <property type="nucleotide sequence ID" value="NZ_JACIBY010000024.1"/>
</dbReference>
<dbReference type="Proteomes" id="UP000541352">
    <property type="component" value="Unassembled WGS sequence"/>
</dbReference>
<feature type="region of interest" description="Disordered" evidence="1">
    <location>
        <begin position="249"/>
        <end position="270"/>
    </location>
</feature>
<proteinExistence type="predicted"/>
<name>A0A7W5ZUZ2_9BACT</name>
<accession>A0A7W5ZUZ2</accession>
<feature type="compositionally biased region" description="Basic and acidic residues" evidence="1">
    <location>
        <begin position="260"/>
        <end position="270"/>
    </location>
</feature>
<feature type="signal peptide" evidence="2">
    <location>
        <begin position="1"/>
        <end position="19"/>
    </location>
</feature>
<keyword evidence="2" id="KW-0732">Signal</keyword>
<evidence type="ECO:0000313" key="4">
    <source>
        <dbReference type="Proteomes" id="UP000541352"/>
    </source>
</evidence>
<keyword evidence="4" id="KW-1185">Reference proteome</keyword>
<reference evidence="3 4" key="1">
    <citation type="submission" date="2020-08" db="EMBL/GenBank/DDBJ databases">
        <title>Genomic Encyclopedia of Type Strains, Phase IV (KMG-IV): sequencing the most valuable type-strain genomes for metagenomic binning, comparative biology and taxonomic classification.</title>
        <authorList>
            <person name="Goeker M."/>
        </authorList>
    </citation>
    <scope>NUCLEOTIDE SEQUENCE [LARGE SCALE GENOMIC DNA]</scope>
    <source>
        <strain evidence="3 4">DSM 17976</strain>
    </source>
</reference>
<protein>
    <recommendedName>
        <fullName evidence="5">Outer membrane beta-barrel protein</fullName>
    </recommendedName>
</protein>
<organism evidence="3 4">
    <name type="scientific">Runella defluvii</name>
    <dbReference type="NCBI Taxonomy" id="370973"/>
    <lineage>
        <taxon>Bacteria</taxon>
        <taxon>Pseudomonadati</taxon>
        <taxon>Bacteroidota</taxon>
        <taxon>Cytophagia</taxon>
        <taxon>Cytophagales</taxon>
        <taxon>Spirosomataceae</taxon>
        <taxon>Runella</taxon>
    </lineage>
</organism>
<comment type="caution">
    <text evidence="3">The sequence shown here is derived from an EMBL/GenBank/DDBJ whole genome shotgun (WGS) entry which is preliminary data.</text>
</comment>
<evidence type="ECO:0000256" key="1">
    <source>
        <dbReference type="SAM" id="MobiDB-lite"/>
    </source>
</evidence>
<sequence length="393" mass="43948">MKKYSFILLLLVWTTSTYAQQKMPFQINLEGGLPLTPLNSKMYGSQALNKGKEAGLGLKFPLSKNLALGLEGHYREFDVRSLITSHYQGITQVDPAALFRFKPSQILNGIMSINWYKYSKNGKNLFEVGVGGGLQALAMSQSSLTFSNPLRLGQTDTLYSHSGRSNAVMGQFSLQNTFFITKNIGIRLALKAQYAPNMYRASYVSTGGKTMTFEEFCNTTQITQTTANPISFVPTVGITIQLGGKKPKPVVATVPTTPRPPKEEKKEEEQKQGECFDVKLLTKIENGCFGGDKLRCQINQRFRERNAPRPLRYEVSIAPFNKLTEQELITTIATAGIFEIAASKFRTSTVEYIIILKSVYQDSKYNCLQFIKPIRRCPDACLDVTLPEIPIKK</sequence>
<evidence type="ECO:0008006" key="5">
    <source>
        <dbReference type="Google" id="ProtNLM"/>
    </source>
</evidence>
<dbReference type="EMBL" id="JACIBY010000024">
    <property type="protein sequence ID" value="MBB3842037.1"/>
    <property type="molecule type" value="Genomic_DNA"/>
</dbReference>
<evidence type="ECO:0000313" key="3">
    <source>
        <dbReference type="EMBL" id="MBB3842037.1"/>
    </source>
</evidence>
<evidence type="ECO:0000256" key="2">
    <source>
        <dbReference type="SAM" id="SignalP"/>
    </source>
</evidence>